<dbReference type="GO" id="GO:0046872">
    <property type="term" value="F:metal ion binding"/>
    <property type="evidence" value="ECO:0007669"/>
    <property type="project" value="UniProtKB-KW"/>
</dbReference>
<feature type="non-terminal residue" evidence="4">
    <location>
        <position position="234"/>
    </location>
</feature>
<sequence>IIQPYTYLKTQTRGKGFRNHLLEVFNIYYCVSVEELEIIQDFIDILHNSSLLVDDVEDDGTVRRGKTCAHRIYGVAHTINAGNLMYFKAWEKLMELPVEGLSKIFVDSMIKLHIGQGTELCWRNAKECPSEEEYLQMVVGKTGELFRLGVRVMACVQESRVGSKRPNNDPVTGLLEQYCDILGMIYQIKNDLENLQYEEHAAAEGLDTEVFAHDLKERKYSLPILYWLRRKGSS</sequence>
<gene>
    <name evidence="4" type="ORF">PICMEDRAFT_22377</name>
</gene>
<keyword evidence="3" id="KW-0460">Magnesium</keyword>
<name>A0A1E3NEY7_9ASCO</name>
<keyword evidence="1" id="KW-0808">Transferase</keyword>
<keyword evidence="2" id="KW-0479">Metal-binding</keyword>
<keyword evidence="5" id="KW-1185">Reference proteome</keyword>
<dbReference type="Gene3D" id="1.10.600.10">
    <property type="entry name" value="Farnesyl Diphosphate Synthase"/>
    <property type="match status" value="1"/>
</dbReference>
<dbReference type="PANTHER" id="PTHR12001">
    <property type="entry name" value="GERANYLGERANYL PYROPHOSPHATE SYNTHASE"/>
    <property type="match status" value="1"/>
</dbReference>
<dbReference type="Pfam" id="PF00348">
    <property type="entry name" value="polyprenyl_synt"/>
    <property type="match status" value="1"/>
</dbReference>
<dbReference type="InterPro" id="IPR033749">
    <property type="entry name" value="Polyprenyl_synt_CS"/>
</dbReference>
<dbReference type="Proteomes" id="UP000094455">
    <property type="component" value="Unassembled WGS sequence"/>
</dbReference>
<feature type="non-terminal residue" evidence="4">
    <location>
        <position position="1"/>
    </location>
</feature>
<protein>
    <submittedName>
        <fullName evidence="4">Uncharacterized protein</fullName>
    </submittedName>
</protein>
<evidence type="ECO:0000256" key="2">
    <source>
        <dbReference type="ARBA" id="ARBA00022723"/>
    </source>
</evidence>
<dbReference type="GeneID" id="30178939"/>
<dbReference type="PROSITE" id="PS00723">
    <property type="entry name" value="POLYPRENYL_SYNTHASE_1"/>
    <property type="match status" value="1"/>
</dbReference>
<dbReference type="EMBL" id="KV454006">
    <property type="protein sequence ID" value="ODQ44707.1"/>
    <property type="molecule type" value="Genomic_DNA"/>
</dbReference>
<proteinExistence type="predicted"/>
<dbReference type="InterPro" id="IPR000092">
    <property type="entry name" value="Polyprenyl_synt"/>
</dbReference>
<evidence type="ECO:0000313" key="5">
    <source>
        <dbReference type="Proteomes" id="UP000094455"/>
    </source>
</evidence>
<reference evidence="4 5" key="1">
    <citation type="journal article" date="2016" name="Proc. Natl. Acad. Sci. U.S.A.">
        <title>Comparative genomics of biotechnologically important yeasts.</title>
        <authorList>
            <person name="Riley R."/>
            <person name="Haridas S."/>
            <person name="Wolfe K.H."/>
            <person name="Lopes M.R."/>
            <person name="Hittinger C.T."/>
            <person name="Goeker M."/>
            <person name="Salamov A.A."/>
            <person name="Wisecaver J.H."/>
            <person name="Long T.M."/>
            <person name="Calvey C.H."/>
            <person name="Aerts A.L."/>
            <person name="Barry K.W."/>
            <person name="Choi C."/>
            <person name="Clum A."/>
            <person name="Coughlan A.Y."/>
            <person name="Deshpande S."/>
            <person name="Douglass A.P."/>
            <person name="Hanson S.J."/>
            <person name="Klenk H.-P."/>
            <person name="LaButti K.M."/>
            <person name="Lapidus A."/>
            <person name="Lindquist E.A."/>
            <person name="Lipzen A.M."/>
            <person name="Meier-Kolthoff J.P."/>
            <person name="Ohm R.A."/>
            <person name="Otillar R.P."/>
            <person name="Pangilinan J.L."/>
            <person name="Peng Y."/>
            <person name="Rokas A."/>
            <person name="Rosa C.A."/>
            <person name="Scheuner C."/>
            <person name="Sibirny A.A."/>
            <person name="Slot J.C."/>
            <person name="Stielow J.B."/>
            <person name="Sun H."/>
            <person name="Kurtzman C.P."/>
            <person name="Blackwell M."/>
            <person name="Grigoriev I.V."/>
            <person name="Jeffries T.W."/>
        </authorList>
    </citation>
    <scope>NUCLEOTIDE SEQUENCE [LARGE SCALE GENOMIC DNA]</scope>
    <source>
        <strain evidence="4 5">NRRL Y-2026</strain>
    </source>
</reference>
<organism evidence="4 5">
    <name type="scientific">Pichia membranifaciens NRRL Y-2026</name>
    <dbReference type="NCBI Taxonomy" id="763406"/>
    <lineage>
        <taxon>Eukaryota</taxon>
        <taxon>Fungi</taxon>
        <taxon>Dikarya</taxon>
        <taxon>Ascomycota</taxon>
        <taxon>Saccharomycotina</taxon>
        <taxon>Pichiomycetes</taxon>
        <taxon>Pichiales</taxon>
        <taxon>Pichiaceae</taxon>
        <taxon>Pichia</taxon>
    </lineage>
</organism>
<evidence type="ECO:0000256" key="1">
    <source>
        <dbReference type="ARBA" id="ARBA00022679"/>
    </source>
</evidence>
<evidence type="ECO:0000256" key="3">
    <source>
        <dbReference type="ARBA" id="ARBA00022842"/>
    </source>
</evidence>
<dbReference type="AlphaFoldDB" id="A0A1E3NEY7"/>
<dbReference type="OrthoDB" id="6921389at2759"/>
<dbReference type="GO" id="GO:0004311">
    <property type="term" value="F:geranylgeranyl diphosphate synthase activity"/>
    <property type="evidence" value="ECO:0007669"/>
    <property type="project" value="EnsemblFungi"/>
</dbReference>
<dbReference type="InterPro" id="IPR008949">
    <property type="entry name" value="Isoprenoid_synthase_dom_sf"/>
</dbReference>
<accession>A0A1E3NEY7</accession>
<dbReference type="SFLD" id="SFLDS00005">
    <property type="entry name" value="Isoprenoid_Synthase_Type_I"/>
    <property type="match status" value="1"/>
</dbReference>
<dbReference type="SUPFAM" id="SSF48576">
    <property type="entry name" value="Terpenoid synthases"/>
    <property type="match status" value="1"/>
</dbReference>
<dbReference type="RefSeq" id="XP_019015820.1">
    <property type="nucleotide sequence ID" value="XM_019162252.1"/>
</dbReference>
<dbReference type="GO" id="GO:0033386">
    <property type="term" value="P:geranylgeranyl diphosphate biosynthetic process"/>
    <property type="evidence" value="ECO:0007669"/>
    <property type="project" value="EnsemblFungi"/>
</dbReference>
<dbReference type="PANTHER" id="PTHR12001:SF44">
    <property type="entry name" value="GERANYLGERANYL PYROPHOSPHATE SYNTHASE"/>
    <property type="match status" value="1"/>
</dbReference>
<dbReference type="STRING" id="763406.A0A1E3NEY7"/>
<evidence type="ECO:0000313" key="4">
    <source>
        <dbReference type="EMBL" id="ODQ44707.1"/>
    </source>
</evidence>